<name>X1MW73_9ZZZZ</name>
<dbReference type="InterPro" id="IPR025857">
    <property type="entry name" value="MacB_PCD"/>
</dbReference>
<proteinExistence type="predicted"/>
<organism evidence="3">
    <name type="scientific">marine sediment metagenome</name>
    <dbReference type="NCBI Taxonomy" id="412755"/>
    <lineage>
        <taxon>unclassified sequences</taxon>
        <taxon>metagenomes</taxon>
        <taxon>ecological metagenomes</taxon>
    </lineage>
</organism>
<comment type="caution">
    <text evidence="3">The sequence shown here is derived from an EMBL/GenBank/DDBJ whole genome shotgun (WGS) entry which is preliminary data.</text>
</comment>
<dbReference type="PANTHER" id="PTHR30572:SF18">
    <property type="entry name" value="ABC-TYPE MACROLIDE FAMILY EXPORT SYSTEM PERMEASE COMPONENT 2"/>
    <property type="match status" value="1"/>
</dbReference>
<evidence type="ECO:0000256" key="1">
    <source>
        <dbReference type="SAM" id="Phobius"/>
    </source>
</evidence>
<dbReference type="GO" id="GO:0022857">
    <property type="term" value="F:transmembrane transporter activity"/>
    <property type="evidence" value="ECO:0007669"/>
    <property type="project" value="TreeGrafter"/>
</dbReference>
<sequence length="323" mass="36887">MFKNYLLIAWRNLRRHKGLSFINISGLAIGISCCILIFLYINDELSYDKYHKNSDRIYRPIAYSTIGGETRVFARMPSAIAPGLEEAIPEIEASARLFQFGVLRFMHEDKNFEIPETYAADPSFFTLFSYEFIAGDPQTALQNPQTLVLTEDTALQIFGSVDAVGKSISVPFRGRNQELHVTGVVKNVPRNSHFRFNLVLSINTFRQRGDNQQARPDFLNDPIYFNNFSYLLLSESADVAEVEEKIAAVVEEKWGEIYKKEGITRRYPLQALTDIHLKSNFESEIAQQGNIQYVYIFSVVAVMVLFIACFNFINLSTARSVKR</sequence>
<dbReference type="EMBL" id="BARV01008971">
    <property type="protein sequence ID" value="GAI10609.1"/>
    <property type="molecule type" value="Genomic_DNA"/>
</dbReference>
<evidence type="ECO:0000259" key="2">
    <source>
        <dbReference type="Pfam" id="PF12704"/>
    </source>
</evidence>
<feature type="non-terminal residue" evidence="3">
    <location>
        <position position="323"/>
    </location>
</feature>
<dbReference type="AlphaFoldDB" id="X1MW73"/>
<dbReference type="PANTHER" id="PTHR30572">
    <property type="entry name" value="MEMBRANE COMPONENT OF TRANSPORTER-RELATED"/>
    <property type="match status" value="1"/>
</dbReference>
<dbReference type="InterPro" id="IPR050250">
    <property type="entry name" value="Macrolide_Exporter_MacB"/>
</dbReference>
<keyword evidence="1" id="KW-1133">Transmembrane helix</keyword>
<accession>X1MW73</accession>
<gene>
    <name evidence="3" type="ORF">S06H3_17868</name>
</gene>
<protein>
    <recommendedName>
        <fullName evidence="2">MacB-like periplasmic core domain-containing protein</fullName>
    </recommendedName>
</protein>
<feature type="transmembrane region" description="Helical" evidence="1">
    <location>
        <begin position="293"/>
        <end position="313"/>
    </location>
</feature>
<keyword evidence="1" id="KW-0472">Membrane</keyword>
<feature type="transmembrane region" description="Helical" evidence="1">
    <location>
        <begin position="21"/>
        <end position="41"/>
    </location>
</feature>
<keyword evidence="1" id="KW-0812">Transmembrane</keyword>
<dbReference type="PROSITE" id="PS51257">
    <property type="entry name" value="PROKAR_LIPOPROTEIN"/>
    <property type="match status" value="1"/>
</dbReference>
<evidence type="ECO:0000313" key="3">
    <source>
        <dbReference type="EMBL" id="GAI10609.1"/>
    </source>
</evidence>
<feature type="domain" description="MacB-like periplasmic core" evidence="2">
    <location>
        <begin position="20"/>
        <end position="248"/>
    </location>
</feature>
<reference evidence="3" key="1">
    <citation type="journal article" date="2014" name="Front. Microbiol.">
        <title>High frequency of phylogenetically diverse reductive dehalogenase-homologous genes in deep subseafloor sedimentary metagenomes.</title>
        <authorList>
            <person name="Kawai M."/>
            <person name="Futagami T."/>
            <person name="Toyoda A."/>
            <person name="Takaki Y."/>
            <person name="Nishi S."/>
            <person name="Hori S."/>
            <person name="Arai W."/>
            <person name="Tsubouchi T."/>
            <person name="Morono Y."/>
            <person name="Uchiyama I."/>
            <person name="Ito T."/>
            <person name="Fujiyama A."/>
            <person name="Inagaki F."/>
            <person name="Takami H."/>
        </authorList>
    </citation>
    <scope>NUCLEOTIDE SEQUENCE</scope>
    <source>
        <strain evidence="3">Expedition CK06-06</strain>
    </source>
</reference>
<dbReference type="GO" id="GO:0005886">
    <property type="term" value="C:plasma membrane"/>
    <property type="evidence" value="ECO:0007669"/>
    <property type="project" value="TreeGrafter"/>
</dbReference>
<dbReference type="Pfam" id="PF12704">
    <property type="entry name" value="MacB_PCD"/>
    <property type="match status" value="1"/>
</dbReference>